<comment type="caution">
    <text evidence="2">The sequence shown here is derived from an EMBL/GenBank/DDBJ whole genome shotgun (WGS) entry which is preliminary data.</text>
</comment>
<sequence length="578" mass="66495">MATRTIYNLADFYQDIKTDTLDSHTQKGVDKPVKLDATIISWKTRTLYYVFFEEIVEILDVDINLGLSFVGCTFNKGIVFSNVRNTGVPTTNEDSNGGIFFLNCKGLYISFQNGCEIMRGVGIYGNSDFQQLILKQCKIENGGITIKESSISKLFDISNCVFPVRIDNSEIKTFRVETLTGDITLINTKFSDWVKFWNIECPNSLTLNNNTFEQDFDVRASRIKGFFIHGDTFHRKGKLENRDDSGNNFDTYLNEIYITEANFVEGFEFDGMSKNLSKLTLPMSPNFQGVLRIIGWKVHETWITGINQNLKLLFKRIDFKRIIINDFSNFGVLSFDECNADNENFISEEDPNSSFHFSNSSLNNTRFSEVNFQSFDFINTANVSFEGIEASNVKWFADEKLRLNSARPSNEIAFRRKREIYRQIKQALKSKGNKIDSLIFQSREMQAYRNELKSSGKYKCSDKIIMTVNRTNGYGLKWIKPLMLIILVTLLTYILSIPLFSDKMNWCCGKFIGFKNYFFEVVNNLPALAQMFNPARRFSETFGENVASGLYFVDLLHRVVLGILIFQLILAFRRLSSK</sequence>
<keyword evidence="1" id="KW-0812">Transmembrane</keyword>
<feature type="transmembrane region" description="Helical" evidence="1">
    <location>
        <begin position="555"/>
        <end position="572"/>
    </location>
</feature>
<keyword evidence="1" id="KW-1133">Transmembrane helix</keyword>
<evidence type="ECO:0008006" key="4">
    <source>
        <dbReference type="Google" id="ProtNLM"/>
    </source>
</evidence>
<organism evidence="2 3">
    <name type="scientific">Aequorivita echinoideorum</name>
    <dbReference type="NCBI Taxonomy" id="1549647"/>
    <lineage>
        <taxon>Bacteria</taxon>
        <taxon>Pseudomonadati</taxon>
        <taxon>Bacteroidota</taxon>
        <taxon>Flavobacteriia</taxon>
        <taxon>Flavobacteriales</taxon>
        <taxon>Flavobacteriaceae</taxon>
        <taxon>Aequorivita</taxon>
    </lineage>
</organism>
<dbReference type="RefSeq" id="WP_214111698.1">
    <property type="nucleotide sequence ID" value="NZ_JAHCTB010000001.1"/>
</dbReference>
<evidence type="ECO:0000313" key="3">
    <source>
        <dbReference type="Proteomes" id="UP001297092"/>
    </source>
</evidence>
<reference evidence="2 3" key="1">
    <citation type="submission" date="2021-05" db="EMBL/GenBank/DDBJ databases">
        <title>Aequorivita echinoideorum JCM 30378 genome.</title>
        <authorList>
            <person name="Zhang H."/>
            <person name="Li C."/>
        </authorList>
    </citation>
    <scope>NUCLEOTIDE SEQUENCE [LARGE SCALE GENOMIC DNA]</scope>
    <source>
        <strain evidence="2 3">JCM30378</strain>
    </source>
</reference>
<dbReference type="Proteomes" id="UP001297092">
    <property type="component" value="Unassembled WGS sequence"/>
</dbReference>
<name>A0ABS5S312_9FLAO</name>
<evidence type="ECO:0000313" key="2">
    <source>
        <dbReference type="EMBL" id="MBT0606824.1"/>
    </source>
</evidence>
<evidence type="ECO:0000256" key="1">
    <source>
        <dbReference type="SAM" id="Phobius"/>
    </source>
</evidence>
<feature type="transmembrane region" description="Helical" evidence="1">
    <location>
        <begin position="482"/>
        <end position="501"/>
    </location>
</feature>
<proteinExistence type="predicted"/>
<keyword evidence="1" id="KW-0472">Membrane</keyword>
<keyword evidence="3" id="KW-1185">Reference proteome</keyword>
<accession>A0ABS5S312</accession>
<dbReference type="EMBL" id="JAHCTB010000001">
    <property type="protein sequence ID" value="MBT0606824.1"/>
    <property type="molecule type" value="Genomic_DNA"/>
</dbReference>
<protein>
    <recommendedName>
        <fullName evidence="4">Pentapeptide repeat-containing protein</fullName>
    </recommendedName>
</protein>
<gene>
    <name evidence="2" type="ORF">KIV10_01390</name>
</gene>